<dbReference type="RefSeq" id="WP_239319444.1">
    <property type="nucleotide sequence ID" value="NZ_BMQD01000002.1"/>
</dbReference>
<gene>
    <name evidence="10" type="ORF">GCM10010126_08580</name>
</gene>
<dbReference type="EMBL" id="BMQD01000002">
    <property type="protein sequence ID" value="GGK51380.1"/>
    <property type="molecule type" value="Genomic_DNA"/>
</dbReference>
<evidence type="ECO:0000256" key="8">
    <source>
        <dbReference type="SAM" id="MobiDB-lite"/>
    </source>
</evidence>
<feature type="compositionally biased region" description="Gly residues" evidence="8">
    <location>
        <begin position="1"/>
        <end position="10"/>
    </location>
</feature>
<dbReference type="Gene3D" id="1.10.3470.10">
    <property type="entry name" value="ABC transporter involved in vitamin B12 uptake, BtuC"/>
    <property type="match status" value="1"/>
</dbReference>
<feature type="transmembrane region" description="Helical" evidence="9">
    <location>
        <begin position="271"/>
        <end position="292"/>
    </location>
</feature>
<comment type="caution">
    <text evidence="10">The sequence shown here is derived from an EMBL/GenBank/DDBJ whole genome shotgun (WGS) entry which is preliminary data.</text>
</comment>
<evidence type="ECO:0000256" key="1">
    <source>
        <dbReference type="ARBA" id="ARBA00004651"/>
    </source>
</evidence>
<dbReference type="AlphaFoldDB" id="A0AA37BCE7"/>
<keyword evidence="3" id="KW-0813">Transport</keyword>
<feature type="transmembrane region" description="Helical" evidence="9">
    <location>
        <begin position="187"/>
        <end position="212"/>
    </location>
</feature>
<dbReference type="Pfam" id="PF01032">
    <property type="entry name" value="FecCD"/>
    <property type="match status" value="1"/>
</dbReference>
<keyword evidence="7 9" id="KW-0472">Membrane</keyword>
<dbReference type="GO" id="GO:0033214">
    <property type="term" value="P:siderophore-iron import into cell"/>
    <property type="evidence" value="ECO:0007669"/>
    <property type="project" value="TreeGrafter"/>
</dbReference>
<accession>A0AA37BCE7</accession>
<dbReference type="InterPro" id="IPR000522">
    <property type="entry name" value="ABC_transptr_permease_BtuC"/>
</dbReference>
<evidence type="ECO:0000313" key="10">
    <source>
        <dbReference type="EMBL" id="GGK51380.1"/>
    </source>
</evidence>
<name>A0AA37BCE7_9ACTN</name>
<evidence type="ECO:0000256" key="9">
    <source>
        <dbReference type="SAM" id="Phobius"/>
    </source>
</evidence>
<evidence type="ECO:0000256" key="5">
    <source>
        <dbReference type="ARBA" id="ARBA00022692"/>
    </source>
</evidence>
<dbReference type="GO" id="GO:0022857">
    <property type="term" value="F:transmembrane transporter activity"/>
    <property type="evidence" value="ECO:0007669"/>
    <property type="project" value="InterPro"/>
</dbReference>
<dbReference type="FunFam" id="1.10.3470.10:FF:000001">
    <property type="entry name" value="Vitamin B12 ABC transporter permease BtuC"/>
    <property type="match status" value="1"/>
</dbReference>
<dbReference type="Proteomes" id="UP000627984">
    <property type="component" value="Unassembled WGS sequence"/>
</dbReference>
<comment type="similarity">
    <text evidence="2">Belongs to the binding-protein-dependent transport system permease family. FecCD subfamily.</text>
</comment>
<proteinExistence type="inferred from homology"/>
<dbReference type="CDD" id="cd06550">
    <property type="entry name" value="TM_ABC_iron-siderophores_like"/>
    <property type="match status" value="1"/>
</dbReference>
<evidence type="ECO:0000256" key="6">
    <source>
        <dbReference type="ARBA" id="ARBA00022989"/>
    </source>
</evidence>
<dbReference type="PANTHER" id="PTHR30472:SF24">
    <property type="entry name" value="FERRIC ENTEROBACTIN TRANSPORT SYSTEM PERMEASE PROTEIN FEPG"/>
    <property type="match status" value="1"/>
</dbReference>
<keyword evidence="4" id="KW-1003">Cell membrane</keyword>
<dbReference type="PANTHER" id="PTHR30472">
    <property type="entry name" value="FERRIC ENTEROBACTIN TRANSPORT SYSTEM PERMEASE PROTEIN"/>
    <property type="match status" value="1"/>
</dbReference>
<feature type="transmembrane region" description="Helical" evidence="9">
    <location>
        <begin position="219"/>
        <end position="240"/>
    </location>
</feature>
<evidence type="ECO:0000256" key="4">
    <source>
        <dbReference type="ARBA" id="ARBA00022475"/>
    </source>
</evidence>
<evidence type="ECO:0000256" key="2">
    <source>
        <dbReference type="ARBA" id="ARBA00007935"/>
    </source>
</evidence>
<feature type="transmembrane region" description="Helical" evidence="9">
    <location>
        <begin position="380"/>
        <end position="399"/>
    </location>
</feature>
<evidence type="ECO:0000256" key="7">
    <source>
        <dbReference type="ARBA" id="ARBA00023136"/>
    </source>
</evidence>
<dbReference type="GO" id="GO:0005886">
    <property type="term" value="C:plasma membrane"/>
    <property type="evidence" value="ECO:0007669"/>
    <property type="project" value="UniProtKB-SubCell"/>
</dbReference>
<reference evidence="10" key="1">
    <citation type="journal article" date="2014" name="Int. J. Syst. Evol. Microbiol.">
        <title>Complete genome sequence of Corynebacterium casei LMG S-19264T (=DSM 44701T), isolated from a smear-ripened cheese.</title>
        <authorList>
            <consortium name="US DOE Joint Genome Institute (JGI-PGF)"/>
            <person name="Walter F."/>
            <person name="Albersmeier A."/>
            <person name="Kalinowski J."/>
            <person name="Ruckert C."/>
        </authorList>
    </citation>
    <scope>NUCLEOTIDE SEQUENCE</scope>
    <source>
        <strain evidence="10">JCM 3093</strain>
    </source>
</reference>
<reference evidence="10" key="2">
    <citation type="submission" date="2022-09" db="EMBL/GenBank/DDBJ databases">
        <authorList>
            <person name="Sun Q."/>
            <person name="Ohkuma M."/>
        </authorList>
    </citation>
    <scope>NUCLEOTIDE SEQUENCE</scope>
    <source>
        <strain evidence="10">JCM 3093</strain>
    </source>
</reference>
<protein>
    <submittedName>
        <fullName evidence="10">Iron ABC transporter</fullName>
    </submittedName>
</protein>
<sequence length="407" mass="40893">MTLLPGGGTGALPEDPPGGLRGALPEDPPGGLRGSLAEDPPGGPPRGAEASSARLRLPRERPVRLGPASWLLRLRSAAVCLVLLAAALLLMGLGMRIGDLPMTVPEVFQAIAGDGPAHFVVMELRLPRALTGALVGTAFALSGAITQAVARNPLASPDILGVTTGASVAVVAAIVAAGSTAGGPSGALVTFGIPALALAGGLAGALAVYLLAWRGGLDGYRLVLVGIGVTAVFGNVKYWLLTVGDVNDSSRAMVWISGSLHGRGWEHVHPVALALAVLVPLTLLGTRSLGALRFGDDTVTGLGVRMNLARGLMILAAVLLAAVATASAGPVAFVALAAPQIALRLAGTAQPPLVVSALTGAVLTTAADLAARTAFSPVELPVGVVTAVLGAPYLIYLLVRVRREARS</sequence>
<feature type="region of interest" description="Disordered" evidence="8">
    <location>
        <begin position="1"/>
        <end position="55"/>
    </location>
</feature>
<evidence type="ECO:0000313" key="11">
    <source>
        <dbReference type="Proteomes" id="UP000627984"/>
    </source>
</evidence>
<organism evidence="10 11">
    <name type="scientific">Planomonospora parontospora</name>
    <dbReference type="NCBI Taxonomy" id="58119"/>
    <lineage>
        <taxon>Bacteria</taxon>
        <taxon>Bacillati</taxon>
        <taxon>Actinomycetota</taxon>
        <taxon>Actinomycetes</taxon>
        <taxon>Streptosporangiales</taxon>
        <taxon>Streptosporangiaceae</taxon>
        <taxon>Planomonospora</taxon>
    </lineage>
</organism>
<evidence type="ECO:0000256" key="3">
    <source>
        <dbReference type="ARBA" id="ARBA00022448"/>
    </source>
</evidence>
<keyword evidence="6 9" id="KW-1133">Transmembrane helix</keyword>
<feature type="transmembrane region" description="Helical" evidence="9">
    <location>
        <begin position="74"/>
        <end position="95"/>
    </location>
</feature>
<feature type="transmembrane region" description="Helical" evidence="9">
    <location>
        <begin position="159"/>
        <end position="181"/>
    </location>
</feature>
<dbReference type="InterPro" id="IPR037294">
    <property type="entry name" value="ABC_BtuC-like"/>
</dbReference>
<comment type="subcellular location">
    <subcellularLocation>
        <location evidence="1">Cell membrane</location>
        <topology evidence="1">Multi-pass membrane protein</topology>
    </subcellularLocation>
</comment>
<dbReference type="SUPFAM" id="SSF81345">
    <property type="entry name" value="ABC transporter involved in vitamin B12 uptake, BtuC"/>
    <property type="match status" value="1"/>
</dbReference>
<feature type="transmembrane region" description="Helical" evidence="9">
    <location>
        <begin position="129"/>
        <end position="150"/>
    </location>
</feature>
<feature type="transmembrane region" description="Helical" evidence="9">
    <location>
        <begin position="312"/>
        <end position="338"/>
    </location>
</feature>
<keyword evidence="5 9" id="KW-0812">Transmembrane</keyword>